<protein>
    <submittedName>
        <fullName evidence="1">Uncharacterized protein</fullName>
    </submittedName>
</protein>
<organism evidence="1 2">
    <name type="scientific">Camellia lanceoleosa</name>
    <dbReference type="NCBI Taxonomy" id="1840588"/>
    <lineage>
        <taxon>Eukaryota</taxon>
        <taxon>Viridiplantae</taxon>
        <taxon>Streptophyta</taxon>
        <taxon>Embryophyta</taxon>
        <taxon>Tracheophyta</taxon>
        <taxon>Spermatophyta</taxon>
        <taxon>Magnoliopsida</taxon>
        <taxon>eudicotyledons</taxon>
        <taxon>Gunneridae</taxon>
        <taxon>Pentapetalae</taxon>
        <taxon>asterids</taxon>
        <taxon>Ericales</taxon>
        <taxon>Theaceae</taxon>
        <taxon>Camellia</taxon>
    </lineage>
</organism>
<name>A0ACC0GPA8_9ERIC</name>
<dbReference type="EMBL" id="CM045766">
    <property type="protein sequence ID" value="KAI8002439.1"/>
    <property type="molecule type" value="Genomic_DNA"/>
</dbReference>
<reference evidence="1 2" key="1">
    <citation type="journal article" date="2022" name="Plant J.">
        <title>Chromosome-level genome of Camellia lanceoleosa provides a valuable resource for understanding genome evolution and self-incompatibility.</title>
        <authorList>
            <person name="Gong W."/>
            <person name="Xiao S."/>
            <person name="Wang L."/>
            <person name="Liao Z."/>
            <person name="Chang Y."/>
            <person name="Mo W."/>
            <person name="Hu G."/>
            <person name="Li W."/>
            <person name="Zhao G."/>
            <person name="Zhu H."/>
            <person name="Hu X."/>
            <person name="Ji K."/>
            <person name="Xiang X."/>
            <person name="Song Q."/>
            <person name="Yuan D."/>
            <person name="Jin S."/>
            <person name="Zhang L."/>
        </authorList>
    </citation>
    <scope>NUCLEOTIDE SEQUENCE [LARGE SCALE GENOMIC DNA]</scope>
    <source>
        <strain evidence="1">SQ_2022a</strain>
    </source>
</reference>
<accession>A0ACC0GPA8</accession>
<keyword evidence="2" id="KW-1185">Reference proteome</keyword>
<evidence type="ECO:0000313" key="2">
    <source>
        <dbReference type="Proteomes" id="UP001060215"/>
    </source>
</evidence>
<evidence type="ECO:0000313" key="1">
    <source>
        <dbReference type="EMBL" id="KAI8002439.1"/>
    </source>
</evidence>
<proteinExistence type="predicted"/>
<comment type="caution">
    <text evidence="1">The sequence shown here is derived from an EMBL/GenBank/DDBJ whole genome shotgun (WGS) entry which is preliminary data.</text>
</comment>
<gene>
    <name evidence="1" type="ORF">LOK49_LG08G00712</name>
</gene>
<dbReference type="Proteomes" id="UP001060215">
    <property type="component" value="Chromosome 9"/>
</dbReference>
<sequence>MTQRAEEQWVKLGQVFDIADDGVLVGHQVGVSQVANVAPLLEPVLTPSVGQGFNEVSSLVSGWELAMVVVPNYWEDLADDGVDGSTNDGEGGPIFMAGEANGKKDVDSLLARPIAAIKGQDEMGVETVF</sequence>